<protein>
    <recommendedName>
        <fullName evidence="2">C2 domain-containing protein</fullName>
    </recommendedName>
</protein>
<name>A0A024UB69_9STRA</name>
<dbReference type="EMBL" id="KI913960">
    <property type="protein sequence ID" value="ETW02868.1"/>
    <property type="molecule type" value="Genomic_DNA"/>
</dbReference>
<dbReference type="RefSeq" id="XP_008868252.1">
    <property type="nucleotide sequence ID" value="XM_008870030.1"/>
</dbReference>
<gene>
    <name evidence="1" type="ORF">H310_05340</name>
</gene>
<sequence length="279" mass="30608">MGSTTDPAWEDATFAFDVSTKTHLRIHVQLVGSKRLMKRDLGHFDLNLSEHRLAKEGTHSLSCHLLDGCGGVVNVSMSIFREPHPIRDWARREVAGAAGHRLPCHSLLECVPSWSTREELFKNACGPCFLALVESHSVCDASFTAKGLKSASALHEMSTSTTGSHTTNSADLVPFHDGHFHMKSAPPLIHPNHPTPLESSLFGATAVDDTPPCPSIQEWMQARHPNESFVSKSIETASPSSCPLHTSHPTLLQLMWLLPLLSIVVHQWLILVVESRDAT</sequence>
<reference evidence="1" key="1">
    <citation type="submission" date="2013-12" db="EMBL/GenBank/DDBJ databases">
        <title>The Genome Sequence of Aphanomyces invadans NJM9701.</title>
        <authorList>
            <consortium name="The Broad Institute Genomics Platform"/>
            <person name="Russ C."/>
            <person name="Tyler B."/>
            <person name="van West P."/>
            <person name="Dieguez-Uribeondo J."/>
            <person name="Young S.K."/>
            <person name="Zeng Q."/>
            <person name="Gargeya S."/>
            <person name="Fitzgerald M."/>
            <person name="Abouelleil A."/>
            <person name="Alvarado L."/>
            <person name="Chapman S.B."/>
            <person name="Gainer-Dewar J."/>
            <person name="Goldberg J."/>
            <person name="Griggs A."/>
            <person name="Gujja S."/>
            <person name="Hansen M."/>
            <person name="Howarth C."/>
            <person name="Imamovic A."/>
            <person name="Ireland A."/>
            <person name="Larimer J."/>
            <person name="McCowan C."/>
            <person name="Murphy C."/>
            <person name="Pearson M."/>
            <person name="Poon T.W."/>
            <person name="Priest M."/>
            <person name="Roberts A."/>
            <person name="Saif S."/>
            <person name="Shea T."/>
            <person name="Sykes S."/>
            <person name="Wortman J."/>
            <person name="Nusbaum C."/>
            <person name="Birren B."/>
        </authorList>
    </citation>
    <scope>NUCLEOTIDE SEQUENCE [LARGE SCALE GENOMIC DNA]</scope>
    <source>
        <strain evidence="1">NJM9701</strain>
    </source>
</reference>
<dbReference type="VEuPathDB" id="FungiDB:H310_05340"/>
<proteinExistence type="predicted"/>
<organism evidence="1">
    <name type="scientific">Aphanomyces invadans</name>
    <dbReference type="NCBI Taxonomy" id="157072"/>
    <lineage>
        <taxon>Eukaryota</taxon>
        <taxon>Sar</taxon>
        <taxon>Stramenopiles</taxon>
        <taxon>Oomycota</taxon>
        <taxon>Saprolegniomycetes</taxon>
        <taxon>Saprolegniales</taxon>
        <taxon>Verrucalvaceae</taxon>
        <taxon>Aphanomyces</taxon>
    </lineage>
</organism>
<evidence type="ECO:0000313" key="1">
    <source>
        <dbReference type="EMBL" id="ETW02868.1"/>
    </source>
</evidence>
<dbReference type="OrthoDB" id="67602at2759"/>
<dbReference type="GeneID" id="20082390"/>
<accession>A0A024UB69</accession>
<evidence type="ECO:0008006" key="2">
    <source>
        <dbReference type="Google" id="ProtNLM"/>
    </source>
</evidence>
<dbReference type="AlphaFoldDB" id="A0A024UB69"/>